<dbReference type="SUPFAM" id="SSF51569">
    <property type="entry name" value="Aldolase"/>
    <property type="match status" value="1"/>
</dbReference>
<evidence type="ECO:0000313" key="2">
    <source>
        <dbReference type="EMBL" id="SVD31476.1"/>
    </source>
</evidence>
<organism evidence="2">
    <name type="scientific">marine metagenome</name>
    <dbReference type="NCBI Taxonomy" id="408172"/>
    <lineage>
        <taxon>unclassified sequences</taxon>
        <taxon>metagenomes</taxon>
        <taxon>ecological metagenomes</taxon>
    </lineage>
</organism>
<dbReference type="Pfam" id="PF00923">
    <property type="entry name" value="TAL_FSA"/>
    <property type="match status" value="1"/>
</dbReference>
<dbReference type="InterPro" id="IPR001585">
    <property type="entry name" value="TAL/FSA"/>
</dbReference>
<dbReference type="AlphaFoldDB" id="A0A382UB15"/>
<proteinExistence type="predicted"/>
<dbReference type="GO" id="GO:0005975">
    <property type="term" value="P:carbohydrate metabolic process"/>
    <property type="evidence" value="ECO:0007669"/>
    <property type="project" value="InterPro"/>
</dbReference>
<feature type="non-terminal residue" evidence="2">
    <location>
        <position position="1"/>
    </location>
</feature>
<name>A0A382UB15_9ZZZZ</name>
<evidence type="ECO:0000256" key="1">
    <source>
        <dbReference type="ARBA" id="ARBA00023270"/>
    </source>
</evidence>
<keyword evidence="1" id="KW-0704">Schiff base</keyword>
<dbReference type="PANTHER" id="PTHR10683">
    <property type="entry name" value="TRANSALDOLASE"/>
    <property type="match status" value="1"/>
</dbReference>
<dbReference type="PANTHER" id="PTHR10683:SF31">
    <property type="entry name" value="TRANSALDOLASE"/>
    <property type="match status" value="1"/>
</dbReference>
<evidence type="ECO:0008006" key="3">
    <source>
        <dbReference type="Google" id="ProtNLM"/>
    </source>
</evidence>
<dbReference type="Gene3D" id="3.20.20.70">
    <property type="entry name" value="Aldolase class I"/>
    <property type="match status" value="1"/>
</dbReference>
<sequence length="97" mass="10217">STKNPTYPDTLYVDTLIGPNTVNTLPDATLEAFEDHGTVARTVDADPVAAHATLRDLTAVGVDLDDVARTLENQGVAAFVASFDDLLGSLRAKVASF</sequence>
<gene>
    <name evidence="2" type="ORF">METZ01_LOCUS384330</name>
</gene>
<protein>
    <recommendedName>
        <fullName evidence="3">Transaldolase</fullName>
    </recommendedName>
</protein>
<accession>A0A382UB15</accession>
<reference evidence="2" key="1">
    <citation type="submission" date="2018-05" db="EMBL/GenBank/DDBJ databases">
        <authorList>
            <person name="Lanie J.A."/>
            <person name="Ng W.-L."/>
            <person name="Kazmierczak K.M."/>
            <person name="Andrzejewski T.M."/>
            <person name="Davidsen T.M."/>
            <person name="Wayne K.J."/>
            <person name="Tettelin H."/>
            <person name="Glass J.I."/>
            <person name="Rusch D."/>
            <person name="Podicherti R."/>
            <person name="Tsui H.-C.T."/>
            <person name="Winkler M.E."/>
        </authorList>
    </citation>
    <scope>NUCLEOTIDE SEQUENCE</scope>
</reference>
<dbReference type="EMBL" id="UINC01142874">
    <property type="protein sequence ID" value="SVD31476.1"/>
    <property type="molecule type" value="Genomic_DNA"/>
</dbReference>
<dbReference type="InterPro" id="IPR013785">
    <property type="entry name" value="Aldolase_TIM"/>
</dbReference>